<keyword evidence="7" id="KW-0963">Cytoplasm</keyword>
<evidence type="ECO:0000256" key="9">
    <source>
        <dbReference type="RuleBase" id="RU004169"/>
    </source>
</evidence>
<dbReference type="Gene3D" id="3.20.20.210">
    <property type="match status" value="1"/>
</dbReference>
<evidence type="ECO:0000259" key="11">
    <source>
        <dbReference type="PROSITE" id="PS00907"/>
    </source>
</evidence>
<dbReference type="EC" id="4.1.1.37" evidence="3 7"/>
<sequence>MKNDRFLRACRGEPTDVTPVWFMRQAGRYMPEYRALRAKHTLLELCKNAELACEVTLQPLRLGVDAAILFADILLPLEPMGAPFEFAKGEGPVIHEPIARVEQIEQLRIIDPQEGLGYVLESIRTIQRELAGRVPLIGFAGAPFTLASYLVEGGGTKSYAKTKKMMYEAPDAWNLLMHKLAEVVRRYLRAQVEAGANAVQLFDSWVGQLSPDDYREYVQPHVRHILQDAMTLGVPVIHFGTGTHTLLESMRDAGGHVIGLDWRTPLAEGWRKVGHDRAVQGNLDPTVLFAPRAVAEMHAARVLKEAAGRPGHIFNLGHGILPETPVETVQAVIEFVHEQSPRFRTGSTGTAGT</sequence>
<proteinExistence type="inferred from homology"/>
<feature type="binding site" evidence="7">
    <location>
        <position position="72"/>
    </location>
    <ligand>
        <name>substrate</name>
    </ligand>
</feature>
<evidence type="ECO:0000256" key="6">
    <source>
        <dbReference type="ARBA" id="ARBA00023244"/>
    </source>
</evidence>
<feature type="domain" description="Uroporphyrinogen decarboxylase (URO-D)" evidence="11">
    <location>
        <begin position="137"/>
        <end position="153"/>
    </location>
</feature>
<evidence type="ECO:0000256" key="1">
    <source>
        <dbReference type="ARBA" id="ARBA00004804"/>
    </source>
</evidence>
<dbReference type="Pfam" id="PF01208">
    <property type="entry name" value="URO-D"/>
    <property type="match status" value="1"/>
</dbReference>
<dbReference type="InterPro" id="IPR006361">
    <property type="entry name" value="Uroporphyrinogen_deCO2ase_HemE"/>
</dbReference>
<dbReference type="SUPFAM" id="SSF51726">
    <property type="entry name" value="UROD/MetE-like"/>
    <property type="match status" value="1"/>
</dbReference>
<name>A0ABZ2KG80_9BACT</name>
<comment type="subunit">
    <text evidence="7">Homodimer.</text>
</comment>
<dbReference type="EMBL" id="CP089982">
    <property type="protein sequence ID" value="WXA97697.1"/>
    <property type="molecule type" value="Genomic_DNA"/>
</dbReference>
<evidence type="ECO:0000256" key="8">
    <source>
        <dbReference type="RuleBase" id="RU000554"/>
    </source>
</evidence>
<evidence type="ECO:0000256" key="5">
    <source>
        <dbReference type="ARBA" id="ARBA00023239"/>
    </source>
</evidence>
<evidence type="ECO:0000313" key="12">
    <source>
        <dbReference type="EMBL" id="WXA97697.1"/>
    </source>
</evidence>
<reference evidence="12 13" key="1">
    <citation type="submission" date="2021-12" db="EMBL/GenBank/DDBJ databases">
        <title>Discovery of the Pendulisporaceae a myxobacterial family with distinct sporulation behavior and unique specialized metabolism.</title>
        <authorList>
            <person name="Garcia R."/>
            <person name="Popoff A."/>
            <person name="Bader C.D."/>
            <person name="Loehr J."/>
            <person name="Walesch S."/>
            <person name="Walt C."/>
            <person name="Boldt J."/>
            <person name="Bunk B."/>
            <person name="Haeckl F.J.F.P.J."/>
            <person name="Gunesch A.P."/>
            <person name="Birkelbach J."/>
            <person name="Nuebel U."/>
            <person name="Pietschmann T."/>
            <person name="Bach T."/>
            <person name="Mueller R."/>
        </authorList>
    </citation>
    <scope>NUCLEOTIDE SEQUENCE [LARGE SCALE GENOMIC DNA]</scope>
    <source>
        <strain evidence="12 13">MSr12523</strain>
    </source>
</reference>
<keyword evidence="6 7" id="KW-0627">Porphyrin biosynthesis</keyword>
<evidence type="ECO:0000259" key="10">
    <source>
        <dbReference type="PROSITE" id="PS00906"/>
    </source>
</evidence>
<feature type="domain" description="Uroporphyrinogen decarboxylase (URO-D)" evidence="10">
    <location>
        <begin position="19"/>
        <end position="28"/>
    </location>
</feature>
<keyword evidence="5 7" id="KW-0456">Lyase</keyword>
<dbReference type="PROSITE" id="PS00906">
    <property type="entry name" value="UROD_1"/>
    <property type="match status" value="1"/>
</dbReference>
<comment type="subcellular location">
    <subcellularLocation>
        <location evidence="7">Cytoplasm</location>
    </subcellularLocation>
</comment>
<evidence type="ECO:0000256" key="4">
    <source>
        <dbReference type="ARBA" id="ARBA00022793"/>
    </source>
</evidence>
<comment type="pathway">
    <text evidence="1 7 8">Porphyrin-containing compound metabolism; protoporphyrin-IX biosynthesis; coproporphyrinogen-III from 5-aminolevulinate: step 4/4.</text>
</comment>
<dbReference type="PANTHER" id="PTHR21091">
    <property type="entry name" value="METHYLTETRAHYDROFOLATE:HOMOCYSTEINE METHYLTRANSFERASE RELATED"/>
    <property type="match status" value="1"/>
</dbReference>
<evidence type="ECO:0000313" key="13">
    <source>
        <dbReference type="Proteomes" id="UP001379533"/>
    </source>
</evidence>
<dbReference type="InterPro" id="IPR038071">
    <property type="entry name" value="UROD/MetE-like_sf"/>
</dbReference>
<evidence type="ECO:0000256" key="3">
    <source>
        <dbReference type="ARBA" id="ARBA00012288"/>
    </source>
</evidence>
<dbReference type="NCBIfam" id="TIGR01464">
    <property type="entry name" value="hemE"/>
    <property type="match status" value="1"/>
</dbReference>
<keyword evidence="4 7" id="KW-0210">Decarboxylase</keyword>
<accession>A0ABZ2KG80</accession>
<comment type="similarity">
    <text evidence="2 7 9">Belongs to the uroporphyrinogen decarboxylase family.</text>
</comment>
<dbReference type="PANTHER" id="PTHR21091:SF169">
    <property type="entry name" value="UROPORPHYRINOGEN DECARBOXYLASE"/>
    <property type="match status" value="1"/>
</dbReference>
<gene>
    <name evidence="7 12" type="primary">hemE</name>
    <name evidence="12" type="ORF">LZC95_12740</name>
</gene>
<feature type="site" description="Transition state stabilizer" evidence="7">
    <location>
        <position position="72"/>
    </location>
</feature>
<keyword evidence="13" id="KW-1185">Reference proteome</keyword>
<comment type="function">
    <text evidence="7">Catalyzes the decarboxylation of four acetate groups of uroporphyrinogen-III to yield coproporphyrinogen-III.</text>
</comment>
<feature type="binding site" evidence="7">
    <location>
        <position position="318"/>
    </location>
    <ligand>
        <name>substrate</name>
    </ligand>
</feature>
<feature type="binding site" evidence="7">
    <location>
        <begin position="24"/>
        <end position="28"/>
    </location>
    <ligand>
        <name>substrate</name>
    </ligand>
</feature>
<dbReference type="GO" id="GO:0004853">
    <property type="term" value="F:uroporphyrinogen decarboxylase activity"/>
    <property type="evidence" value="ECO:0007669"/>
    <property type="project" value="UniProtKB-EC"/>
</dbReference>
<comment type="caution">
    <text evidence="7">Lacks conserved residue(s) required for the propagation of feature annotation.</text>
</comment>
<organism evidence="12 13">
    <name type="scientific">Pendulispora brunnea</name>
    <dbReference type="NCBI Taxonomy" id="2905690"/>
    <lineage>
        <taxon>Bacteria</taxon>
        <taxon>Pseudomonadati</taxon>
        <taxon>Myxococcota</taxon>
        <taxon>Myxococcia</taxon>
        <taxon>Myxococcales</taxon>
        <taxon>Sorangiineae</taxon>
        <taxon>Pendulisporaceae</taxon>
        <taxon>Pendulispora</taxon>
    </lineage>
</organism>
<dbReference type="CDD" id="cd00717">
    <property type="entry name" value="URO-D"/>
    <property type="match status" value="1"/>
</dbReference>
<dbReference type="Proteomes" id="UP001379533">
    <property type="component" value="Chromosome"/>
</dbReference>
<dbReference type="RefSeq" id="WP_394848315.1">
    <property type="nucleotide sequence ID" value="NZ_CP089982.1"/>
</dbReference>
<dbReference type="PROSITE" id="PS00907">
    <property type="entry name" value="UROD_2"/>
    <property type="match status" value="1"/>
</dbReference>
<dbReference type="InterPro" id="IPR000257">
    <property type="entry name" value="Uroporphyrinogen_deCOase"/>
</dbReference>
<dbReference type="HAMAP" id="MF_00218">
    <property type="entry name" value="URO_D"/>
    <property type="match status" value="1"/>
</dbReference>
<evidence type="ECO:0000256" key="2">
    <source>
        <dbReference type="ARBA" id="ARBA00009935"/>
    </source>
</evidence>
<evidence type="ECO:0000256" key="7">
    <source>
        <dbReference type="HAMAP-Rule" id="MF_00218"/>
    </source>
</evidence>
<feature type="binding site" evidence="7">
    <location>
        <position position="149"/>
    </location>
    <ligand>
        <name>substrate</name>
    </ligand>
</feature>
<protein>
    <recommendedName>
        <fullName evidence="3 7">Uroporphyrinogen decarboxylase</fullName>
        <shortName evidence="7">UPD</shortName>
        <shortName evidence="7">URO-D</shortName>
        <ecNumber evidence="3 7">4.1.1.37</ecNumber>
    </recommendedName>
</protein>
<feature type="binding site" evidence="7">
    <location>
        <position position="204"/>
    </location>
    <ligand>
        <name>substrate</name>
    </ligand>
</feature>
<comment type="catalytic activity">
    <reaction evidence="7 8">
        <text>uroporphyrinogen III + 4 H(+) = coproporphyrinogen III + 4 CO2</text>
        <dbReference type="Rhea" id="RHEA:19865"/>
        <dbReference type="ChEBI" id="CHEBI:15378"/>
        <dbReference type="ChEBI" id="CHEBI:16526"/>
        <dbReference type="ChEBI" id="CHEBI:57308"/>
        <dbReference type="ChEBI" id="CHEBI:57309"/>
        <dbReference type="EC" id="4.1.1.37"/>
    </reaction>
</comment>